<dbReference type="Pfam" id="PF05175">
    <property type="entry name" value="MTS"/>
    <property type="match status" value="1"/>
</dbReference>
<comment type="caution">
    <text evidence="2">The sequence shown here is derived from an EMBL/GenBank/DDBJ whole genome shotgun (WGS) entry which is preliminary data.</text>
</comment>
<dbReference type="InterPro" id="IPR029063">
    <property type="entry name" value="SAM-dependent_MTases_sf"/>
</dbReference>
<dbReference type="SUPFAM" id="SSF53335">
    <property type="entry name" value="S-adenosyl-L-methionine-dependent methyltransferases"/>
    <property type="match status" value="1"/>
</dbReference>
<reference evidence="3" key="1">
    <citation type="journal article" date="2019" name="Int. J. Syst. Evol. Microbiol.">
        <title>The Global Catalogue of Microorganisms (GCM) 10K type strain sequencing project: providing services to taxonomists for standard genome sequencing and annotation.</title>
        <authorList>
            <consortium name="The Broad Institute Genomics Platform"/>
            <consortium name="The Broad Institute Genome Sequencing Center for Infectious Disease"/>
            <person name="Wu L."/>
            <person name="Ma J."/>
        </authorList>
    </citation>
    <scope>NUCLEOTIDE SEQUENCE [LARGE SCALE GENOMIC DNA]</scope>
    <source>
        <strain evidence="3">JCM 4737</strain>
    </source>
</reference>
<evidence type="ECO:0000313" key="2">
    <source>
        <dbReference type="EMBL" id="GHB30415.1"/>
    </source>
</evidence>
<accession>A0ABQ3EF25</accession>
<dbReference type="Gene3D" id="3.40.50.150">
    <property type="entry name" value="Vaccinia Virus protein VP39"/>
    <property type="match status" value="1"/>
</dbReference>
<name>A0ABQ3EF25_9ACTN</name>
<protein>
    <recommendedName>
        <fullName evidence="1">Methyltransferase small domain-containing protein</fullName>
    </recommendedName>
</protein>
<evidence type="ECO:0000313" key="3">
    <source>
        <dbReference type="Proteomes" id="UP000599437"/>
    </source>
</evidence>
<keyword evidence="3" id="KW-1185">Reference proteome</keyword>
<proteinExistence type="predicted"/>
<organism evidence="2 3">
    <name type="scientific">Streptomyces chryseus</name>
    <dbReference type="NCBI Taxonomy" id="68186"/>
    <lineage>
        <taxon>Bacteria</taxon>
        <taxon>Bacillati</taxon>
        <taxon>Actinomycetota</taxon>
        <taxon>Actinomycetes</taxon>
        <taxon>Kitasatosporales</taxon>
        <taxon>Streptomycetaceae</taxon>
        <taxon>Streptomyces</taxon>
    </lineage>
</organism>
<gene>
    <name evidence="2" type="ORF">GCM10010346_62260</name>
</gene>
<dbReference type="Proteomes" id="UP000599437">
    <property type="component" value="Unassembled WGS sequence"/>
</dbReference>
<sequence length="215" mass="23360">MTYNHIPLGGIRVSYTPELEGGGHEFGRAFAPFVRDVVGRPGRLLEWCAGPGFIGFSLLAAGLCDSLDLADINEHAASAVAETVGANGLDGRVQFHISDCFAHIPAGASWDLVIGNPPHVNSEDTQTDYRRSHSPLIWQDSDWAIHRRFYREVGAHLLPGGSVVLQENRRFSSPEDFTGLIEGSGLEVVGAFDCGPDYEDYYFLWSRLPAVAAGS</sequence>
<feature type="domain" description="Methyltransferase small" evidence="1">
    <location>
        <begin position="42"/>
        <end position="128"/>
    </location>
</feature>
<dbReference type="InterPro" id="IPR007848">
    <property type="entry name" value="Small_mtfrase_dom"/>
</dbReference>
<evidence type="ECO:0000259" key="1">
    <source>
        <dbReference type="Pfam" id="PF05175"/>
    </source>
</evidence>
<dbReference type="EMBL" id="BMVO01000037">
    <property type="protein sequence ID" value="GHB30415.1"/>
    <property type="molecule type" value="Genomic_DNA"/>
</dbReference>